<accession>A0A2W5BWM1</accession>
<dbReference type="Pfam" id="PF13406">
    <property type="entry name" value="SLT_2"/>
    <property type="match status" value="1"/>
</dbReference>
<dbReference type="CDD" id="cd13399">
    <property type="entry name" value="Slt35-like"/>
    <property type="match status" value="1"/>
</dbReference>
<dbReference type="InterPro" id="IPR023346">
    <property type="entry name" value="Lysozyme-like_dom_sf"/>
</dbReference>
<keyword evidence="1" id="KW-0732">Signal</keyword>
<reference evidence="3 4" key="1">
    <citation type="submission" date="2017-08" db="EMBL/GenBank/DDBJ databases">
        <title>Infants hospitalized years apart are colonized by the same room-sourced microbial strains.</title>
        <authorList>
            <person name="Brooks B."/>
            <person name="Olm M.R."/>
            <person name="Firek B.A."/>
            <person name="Baker R."/>
            <person name="Thomas B.C."/>
            <person name="Morowitz M.J."/>
            <person name="Banfield J.F."/>
        </authorList>
    </citation>
    <scope>NUCLEOTIDE SEQUENCE [LARGE SCALE GENOMIC DNA]</scope>
    <source>
        <strain evidence="3">S2_018_000_R2_104</strain>
    </source>
</reference>
<evidence type="ECO:0000259" key="2">
    <source>
        <dbReference type="Pfam" id="PF13406"/>
    </source>
</evidence>
<proteinExistence type="predicted"/>
<dbReference type="Proteomes" id="UP000249557">
    <property type="component" value="Unassembled WGS sequence"/>
</dbReference>
<evidence type="ECO:0000256" key="1">
    <source>
        <dbReference type="SAM" id="SignalP"/>
    </source>
</evidence>
<dbReference type="PANTHER" id="PTHR30163">
    <property type="entry name" value="MEMBRANE-BOUND LYTIC MUREIN TRANSGLYCOSYLASE B"/>
    <property type="match status" value="1"/>
</dbReference>
<dbReference type="AlphaFoldDB" id="A0A2W5BWM1"/>
<sequence length="321" mass="35577">MIKNLLNLLLALLLLAPAKANAADFATWLANFRQEAAQQGISQRTIQAALSDVRIVQKAIELDRKQPEKKITFAQYKKNIVNAQRISKGRQLLTDNYQALKWVEQTYGVAPQYVIALWGIETNFGSNTGGFKVVDALATLAWEGRRADFFKGELLKALRIIDEGHITAQAMKGSWAGAMGQNQFMPSSFLNFAVDADGDGHKDIWNTRLDVFASTANYLSKSGWKAGERWGRRVRLPQGFQSSLIESKTQKTLAQWNALGVRKLSGAPLPSENMSAYVVAPDGIDGETYLAYSNYRTIMSWNRSTYFATSVGLLADAIASR</sequence>
<dbReference type="GO" id="GO:0009253">
    <property type="term" value="P:peptidoglycan catabolic process"/>
    <property type="evidence" value="ECO:0007669"/>
    <property type="project" value="TreeGrafter"/>
</dbReference>
<evidence type="ECO:0000313" key="3">
    <source>
        <dbReference type="EMBL" id="PZO86098.1"/>
    </source>
</evidence>
<gene>
    <name evidence="3" type="ORF">DI626_06970</name>
</gene>
<protein>
    <submittedName>
        <fullName evidence="3">Lytic murein transglycosylase</fullName>
    </submittedName>
</protein>
<feature type="chain" id="PRO_5016115927" evidence="1">
    <location>
        <begin position="23"/>
        <end position="321"/>
    </location>
</feature>
<dbReference type="InterPro" id="IPR031304">
    <property type="entry name" value="SLT_2"/>
</dbReference>
<dbReference type="Gene3D" id="1.10.530.10">
    <property type="match status" value="1"/>
</dbReference>
<name>A0A2W5BWM1_9BACT</name>
<evidence type="ECO:0000313" key="4">
    <source>
        <dbReference type="Proteomes" id="UP000249557"/>
    </source>
</evidence>
<dbReference type="GO" id="GO:0008933">
    <property type="term" value="F:peptidoglycan lytic transglycosylase activity"/>
    <property type="evidence" value="ECO:0007669"/>
    <property type="project" value="TreeGrafter"/>
</dbReference>
<dbReference type="NCBIfam" id="TIGR02283">
    <property type="entry name" value="MltB_2"/>
    <property type="match status" value="1"/>
</dbReference>
<feature type="domain" description="Transglycosylase SLT" evidence="2">
    <location>
        <begin position="25"/>
        <end position="316"/>
    </location>
</feature>
<dbReference type="InterPro" id="IPR011970">
    <property type="entry name" value="MltB_2"/>
</dbReference>
<comment type="caution">
    <text evidence="3">The sequence shown here is derived from an EMBL/GenBank/DDBJ whole genome shotgun (WGS) entry which is preliminary data.</text>
</comment>
<dbReference type="FunFam" id="1.10.8.350:FF:000001">
    <property type="entry name" value="Lytic murein transglycosylase B"/>
    <property type="match status" value="1"/>
</dbReference>
<dbReference type="EMBL" id="QFNK01000131">
    <property type="protein sequence ID" value="PZO86098.1"/>
    <property type="molecule type" value="Genomic_DNA"/>
</dbReference>
<organism evidence="3 4">
    <name type="scientific">Micavibrio aeruginosavorus</name>
    <dbReference type="NCBI Taxonomy" id="349221"/>
    <lineage>
        <taxon>Bacteria</taxon>
        <taxon>Pseudomonadati</taxon>
        <taxon>Bdellovibrionota</taxon>
        <taxon>Bdellovibrionia</taxon>
        <taxon>Bdellovibrionales</taxon>
        <taxon>Pseudobdellovibrionaceae</taxon>
        <taxon>Micavibrio</taxon>
    </lineage>
</organism>
<feature type="signal peptide" evidence="1">
    <location>
        <begin position="1"/>
        <end position="22"/>
    </location>
</feature>
<dbReference type="InterPro" id="IPR043426">
    <property type="entry name" value="MltB-like"/>
</dbReference>
<dbReference type="PANTHER" id="PTHR30163:SF8">
    <property type="entry name" value="LYTIC MUREIN TRANSGLYCOSYLASE"/>
    <property type="match status" value="1"/>
</dbReference>
<dbReference type="Gene3D" id="1.10.8.350">
    <property type="entry name" value="Bacterial muramidase"/>
    <property type="match status" value="1"/>
</dbReference>
<dbReference type="SUPFAM" id="SSF53955">
    <property type="entry name" value="Lysozyme-like"/>
    <property type="match status" value="1"/>
</dbReference>